<sequence>MSQISKNDPRLFNMNELAEALGVKRVFIRQMKKYGFKMPLGRASIGMAYDWLTKNAEILDGKKIDPRDEVESENIS</sequence>
<dbReference type="Proteomes" id="UP000603141">
    <property type="component" value="Unassembled WGS sequence"/>
</dbReference>
<dbReference type="RefSeq" id="WP_200274084.1">
    <property type="nucleotide sequence ID" value="NZ_JAENIJ010000072.1"/>
</dbReference>
<evidence type="ECO:0000313" key="2">
    <source>
        <dbReference type="Proteomes" id="UP000603141"/>
    </source>
</evidence>
<proteinExistence type="predicted"/>
<accession>A0A934SBU8</accession>
<gene>
    <name evidence="1" type="ORF">JIN85_19830</name>
</gene>
<dbReference type="AlphaFoldDB" id="A0A934SBU8"/>
<protein>
    <submittedName>
        <fullName evidence="1">Uncharacterized protein</fullName>
    </submittedName>
</protein>
<comment type="caution">
    <text evidence="1">The sequence shown here is derived from an EMBL/GenBank/DDBJ whole genome shotgun (WGS) entry which is preliminary data.</text>
</comment>
<organism evidence="1 2">
    <name type="scientific">Luteolibacter pohnpeiensis</name>
    <dbReference type="NCBI Taxonomy" id="454153"/>
    <lineage>
        <taxon>Bacteria</taxon>
        <taxon>Pseudomonadati</taxon>
        <taxon>Verrucomicrobiota</taxon>
        <taxon>Verrucomicrobiia</taxon>
        <taxon>Verrucomicrobiales</taxon>
        <taxon>Verrucomicrobiaceae</taxon>
        <taxon>Luteolibacter</taxon>
    </lineage>
</organism>
<name>A0A934SBU8_9BACT</name>
<reference evidence="1" key="1">
    <citation type="submission" date="2021-01" db="EMBL/GenBank/DDBJ databases">
        <title>Modified the classification status of verrucomicrobia.</title>
        <authorList>
            <person name="Feng X."/>
        </authorList>
    </citation>
    <scope>NUCLEOTIDE SEQUENCE</scope>
    <source>
        <strain evidence="1">KCTC 22041</strain>
    </source>
</reference>
<evidence type="ECO:0000313" key="1">
    <source>
        <dbReference type="EMBL" id="MBK1884671.1"/>
    </source>
</evidence>
<keyword evidence="2" id="KW-1185">Reference proteome</keyword>
<dbReference type="EMBL" id="JAENIJ010000072">
    <property type="protein sequence ID" value="MBK1884671.1"/>
    <property type="molecule type" value="Genomic_DNA"/>
</dbReference>